<accession>A0A0E0AKH0</accession>
<name>A0A0E0AKH0_9ORYZ</name>
<dbReference type="AlphaFoldDB" id="A0A0E0AKH0"/>
<reference evidence="1" key="1">
    <citation type="submission" date="2015-04" db="UniProtKB">
        <authorList>
            <consortium name="EnsemblPlants"/>
        </authorList>
    </citation>
    <scope>IDENTIFICATION</scope>
</reference>
<keyword evidence="2" id="KW-1185">Reference proteome</keyword>
<evidence type="ECO:0000313" key="1">
    <source>
        <dbReference type="EnsemblPlants" id="OGLUM07G15710.1"/>
    </source>
</evidence>
<dbReference type="HOGENOM" id="CLU_2889351_0_0_1"/>
<reference evidence="1" key="2">
    <citation type="submission" date="2018-05" db="EMBL/GenBank/DDBJ databases">
        <title>OgluRS3 (Oryza glumaepatula Reference Sequence Version 3).</title>
        <authorList>
            <person name="Zhang J."/>
            <person name="Kudrna D."/>
            <person name="Lee S."/>
            <person name="Talag J."/>
            <person name="Welchert J."/>
            <person name="Wing R.A."/>
        </authorList>
    </citation>
    <scope>NUCLEOTIDE SEQUENCE [LARGE SCALE GENOMIC DNA]</scope>
</reference>
<dbReference type="EnsemblPlants" id="OGLUM07G15710.1">
    <property type="protein sequence ID" value="OGLUM07G15710.1"/>
    <property type="gene ID" value="OGLUM07G15710"/>
</dbReference>
<dbReference type="Gramene" id="OGLUM07G15710.1">
    <property type="protein sequence ID" value="OGLUM07G15710.1"/>
    <property type="gene ID" value="OGLUM07G15710"/>
</dbReference>
<protein>
    <submittedName>
        <fullName evidence="1">Uncharacterized protein</fullName>
    </submittedName>
</protein>
<sequence>MVAKEAMALAVRRAGQAAAAAMGVQRGSTARAVAAATAGLPFRPLGNAPHCGRYRLGASYWPTALSQPY</sequence>
<dbReference type="Proteomes" id="UP000026961">
    <property type="component" value="Chromosome 7"/>
</dbReference>
<evidence type="ECO:0000313" key="2">
    <source>
        <dbReference type="Proteomes" id="UP000026961"/>
    </source>
</evidence>
<organism evidence="1">
    <name type="scientific">Oryza glumipatula</name>
    <dbReference type="NCBI Taxonomy" id="40148"/>
    <lineage>
        <taxon>Eukaryota</taxon>
        <taxon>Viridiplantae</taxon>
        <taxon>Streptophyta</taxon>
        <taxon>Embryophyta</taxon>
        <taxon>Tracheophyta</taxon>
        <taxon>Spermatophyta</taxon>
        <taxon>Magnoliopsida</taxon>
        <taxon>Liliopsida</taxon>
        <taxon>Poales</taxon>
        <taxon>Poaceae</taxon>
        <taxon>BOP clade</taxon>
        <taxon>Oryzoideae</taxon>
        <taxon>Oryzeae</taxon>
        <taxon>Oryzinae</taxon>
        <taxon>Oryza</taxon>
    </lineage>
</organism>
<proteinExistence type="predicted"/>